<dbReference type="Proteomes" id="UP001060085">
    <property type="component" value="Linkage Group LG01"/>
</dbReference>
<comment type="caution">
    <text evidence="1">The sequence shown here is derived from an EMBL/GenBank/DDBJ whole genome shotgun (WGS) entry which is preliminary data.</text>
</comment>
<evidence type="ECO:0000313" key="2">
    <source>
        <dbReference type="Proteomes" id="UP001060085"/>
    </source>
</evidence>
<keyword evidence="2" id="KW-1185">Reference proteome</keyword>
<evidence type="ECO:0000313" key="1">
    <source>
        <dbReference type="EMBL" id="KAI5679960.1"/>
    </source>
</evidence>
<gene>
    <name evidence="1" type="ORF">M9H77_01187</name>
</gene>
<dbReference type="EMBL" id="CM044701">
    <property type="protein sequence ID" value="KAI5679960.1"/>
    <property type="molecule type" value="Genomic_DNA"/>
</dbReference>
<organism evidence="1 2">
    <name type="scientific">Catharanthus roseus</name>
    <name type="common">Madagascar periwinkle</name>
    <name type="synonym">Vinca rosea</name>
    <dbReference type="NCBI Taxonomy" id="4058"/>
    <lineage>
        <taxon>Eukaryota</taxon>
        <taxon>Viridiplantae</taxon>
        <taxon>Streptophyta</taxon>
        <taxon>Embryophyta</taxon>
        <taxon>Tracheophyta</taxon>
        <taxon>Spermatophyta</taxon>
        <taxon>Magnoliopsida</taxon>
        <taxon>eudicotyledons</taxon>
        <taxon>Gunneridae</taxon>
        <taxon>Pentapetalae</taxon>
        <taxon>asterids</taxon>
        <taxon>lamiids</taxon>
        <taxon>Gentianales</taxon>
        <taxon>Apocynaceae</taxon>
        <taxon>Rauvolfioideae</taxon>
        <taxon>Vinceae</taxon>
        <taxon>Catharanthinae</taxon>
        <taxon>Catharanthus</taxon>
    </lineage>
</organism>
<proteinExistence type="predicted"/>
<name>A0ACC0C4Z9_CATRO</name>
<reference evidence="2" key="1">
    <citation type="journal article" date="2023" name="Nat. Plants">
        <title>Single-cell RNA sequencing provides a high-resolution roadmap for understanding the multicellular compartmentation of specialized metabolism.</title>
        <authorList>
            <person name="Sun S."/>
            <person name="Shen X."/>
            <person name="Li Y."/>
            <person name="Li Y."/>
            <person name="Wang S."/>
            <person name="Li R."/>
            <person name="Zhang H."/>
            <person name="Shen G."/>
            <person name="Guo B."/>
            <person name="Wei J."/>
            <person name="Xu J."/>
            <person name="St-Pierre B."/>
            <person name="Chen S."/>
            <person name="Sun C."/>
        </authorList>
    </citation>
    <scope>NUCLEOTIDE SEQUENCE [LARGE SCALE GENOMIC DNA]</scope>
</reference>
<protein>
    <submittedName>
        <fullName evidence="1">Uncharacterized protein</fullName>
    </submittedName>
</protein>
<accession>A0ACC0C4Z9</accession>
<sequence>MASYNFFFFVMSFILMQLLAAINGATFDQNYYAYWGLNHFKLVEPQDEVQLLLDQSSGSGFKSRSEYESGLFRIKMKIPEQKTGGIIPNFYLISNFDSGRDELDFEFMGSKGLLQTNIYTGGLGGREQRLQLPFDPSQDFHTYTILWNQHQIVFFVDDIPVRVFKNETNKGVKYPTKAMHIEGTIWYGDWAGEVDWKLSPFIVHYKDFNNITACSASQFPGAGQCYSSSSGFFWNLPPFLELNNQQKHNLEMVQKSWLVYDYCKSSNINLKIYPECSMT</sequence>